<name>A0A9D3YV75_DREPO</name>
<dbReference type="AlphaFoldDB" id="A0A9D3YV75"/>
<reference evidence="3" key="2">
    <citation type="submission" date="2020-11" db="EMBL/GenBank/DDBJ databases">
        <authorList>
            <person name="McCartney M.A."/>
            <person name="Auch B."/>
            <person name="Kono T."/>
            <person name="Mallez S."/>
            <person name="Becker A."/>
            <person name="Gohl D.M."/>
            <person name="Silverstein K.A.T."/>
            <person name="Koren S."/>
            <person name="Bechman K.B."/>
            <person name="Herman A."/>
            <person name="Abrahante J.E."/>
            <person name="Garbe J."/>
        </authorList>
    </citation>
    <scope>NUCLEOTIDE SEQUENCE</scope>
    <source>
        <strain evidence="3">Duluth1</strain>
        <tissue evidence="3">Whole animal</tissue>
    </source>
</reference>
<keyword evidence="2" id="KW-0732">Signal</keyword>
<evidence type="ECO:0000256" key="1">
    <source>
        <dbReference type="SAM" id="MobiDB-lite"/>
    </source>
</evidence>
<reference evidence="3" key="1">
    <citation type="journal article" date="2019" name="bioRxiv">
        <title>The Genome of the Zebra Mussel, Dreissena polymorpha: A Resource for Invasive Species Research.</title>
        <authorList>
            <person name="McCartney M.A."/>
            <person name="Auch B."/>
            <person name="Kono T."/>
            <person name="Mallez S."/>
            <person name="Zhang Y."/>
            <person name="Obille A."/>
            <person name="Becker A."/>
            <person name="Abrahante J.E."/>
            <person name="Garbe J."/>
            <person name="Badalamenti J.P."/>
            <person name="Herman A."/>
            <person name="Mangelson H."/>
            <person name="Liachko I."/>
            <person name="Sullivan S."/>
            <person name="Sone E.D."/>
            <person name="Koren S."/>
            <person name="Silverstein K.A.T."/>
            <person name="Beckman K.B."/>
            <person name="Gohl D.M."/>
        </authorList>
    </citation>
    <scope>NUCLEOTIDE SEQUENCE</scope>
    <source>
        <strain evidence="3">Duluth1</strain>
        <tissue evidence="3">Whole animal</tissue>
    </source>
</reference>
<evidence type="ECO:0000313" key="3">
    <source>
        <dbReference type="EMBL" id="KAH3706404.1"/>
    </source>
</evidence>
<feature type="chain" id="PRO_5038494086" evidence="2">
    <location>
        <begin position="24"/>
        <end position="135"/>
    </location>
</feature>
<feature type="compositionally biased region" description="Low complexity" evidence="1">
    <location>
        <begin position="43"/>
        <end position="64"/>
    </location>
</feature>
<dbReference type="EMBL" id="JAIWYP010000014">
    <property type="protein sequence ID" value="KAH3706404.1"/>
    <property type="molecule type" value="Genomic_DNA"/>
</dbReference>
<accession>A0A9D3YV75</accession>
<feature type="region of interest" description="Disordered" evidence="1">
    <location>
        <begin position="35"/>
        <end position="72"/>
    </location>
</feature>
<comment type="caution">
    <text evidence="3">The sequence shown here is derived from an EMBL/GenBank/DDBJ whole genome shotgun (WGS) entry which is preliminary data.</text>
</comment>
<evidence type="ECO:0000313" key="4">
    <source>
        <dbReference type="Proteomes" id="UP000828390"/>
    </source>
</evidence>
<evidence type="ECO:0000256" key="2">
    <source>
        <dbReference type="SAM" id="SignalP"/>
    </source>
</evidence>
<feature type="signal peptide" evidence="2">
    <location>
        <begin position="1"/>
        <end position="23"/>
    </location>
</feature>
<keyword evidence="4" id="KW-1185">Reference proteome</keyword>
<proteinExistence type="predicted"/>
<dbReference type="Proteomes" id="UP000828390">
    <property type="component" value="Unassembled WGS sequence"/>
</dbReference>
<gene>
    <name evidence="3" type="ORF">DPMN_065790</name>
</gene>
<organism evidence="3 4">
    <name type="scientific">Dreissena polymorpha</name>
    <name type="common">Zebra mussel</name>
    <name type="synonym">Mytilus polymorpha</name>
    <dbReference type="NCBI Taxonomy" id="45954"/>
    <lineage>
        <taxon>Eukaryota</taxon>
        <taxon>Metazoa</taxon>
        <taxon>Spiralia</taxon>
        <taxon>Lophotrochozoa</taxon>
        <taxon>Mollusca</taxon>
        <taxon>Bivalvia</taxon>
        <taxon>Autobranchia</taxon>
        <taxon>Heteroconchia</taxon>
        <taxon>Euheterodonta</taxon>
        <taxon>Imparidentia</taxon>
        <taxon>Neoheterodontei</taxon>
        <taxon>Myida</taxon>
        <taxon>Dreissenoidea</taxon>
        <taxon>Dreissenidae</taxon>
        <taxon>Dreissena</taxon>
    </lineage>
</organism>
<sequence>MDVSLNALLFWICATIVLHPALGWRSYQPFNLASTSYNGGDNPQQQPYQQQLLPQQQQQQQQRQNFRPGNRPIFTYTLSPLQVESLSVKHMHRLPQGKETWIPALWARYRASKKVWLDQTSTSAPEWDRSAVQPY</sequence>
<protein>
    <submittedName>
        <fullName evidence="3">Uncharacterized protein</fullName>
    </submittedName>
</protein>